<evidence type="ECO:0000313" key="3">
    <source>
        <dbReference type="Proteomes" id="UP000614601"/>
    </source>
</evidence>
<accession>A0A811KG66</accession>
<organism evidence="2 3">
    <name type="scientific">Bursaphelenchus okinawaensis</name>
    <dbReference type="NCBI Taxonomy" id="465554"/>
    <lineage>
        <taxon>Eukaryota</taxon>
        <taxon>Metazoa</taxon>
        <taxon>Ecdysozoa</taxon>
        <taxon>Nematoda</taxon>
        <taxon>Chromadorea</taxon>
        <taxon>Rhabditida</taxon>
        <taxon>Tylenchina</taxon>
        <taxon>Tylenchomorpha</taxon>
        <taxon>Aphelenchoidea</taxon>
        <taxon>Aphelenchoididae</taxon>
        <taxon>Bursaphelenchus</taxon>
    </lineage>
</organism>
<gene>
    <name evidence="2" type="ORF">BOKJ2_LOCUS5614</name>
</gene>
<evidence type="ECO:0000313" key="2">
    <source>
        <dbReference type="EMBL" id="CAD5214480.1"/>
    </source>
</evidence>
<dbReference type="Gene3D" id="2.60.40.3330">
    <property type="match status" value="1"/>
</dbReference>
<evidence type="ECO:0000256" key="1">
    <source>
        <dbReference type="SAM" id="SignalP"/>
    </source>
</evidence>
<feature type="signal peptide" evidence="1">
    <location>
        <begin position="1"/>
        <end position="19"/>
    </location>
</feature>
<dbReference type="InterPro" id="IPR038479">
    <property type="entry name" value="Transthyretin-like_sf"/>
</dbReference>
<reference evidence="2" key="1">
    <citation type="submission" date="2020-09" db="EMBL/GenBank/DDBJ databases">
        <authorList>
            <person name="Kikuchi T."/>
        </authorList>
    </citation>
    <scope>NUCLEOTIDE SEQUENCE</scope>
    <source>
        <strain evidence="2">SH1</strain>
    </source>
</reference>
<dbReference type="Proteomes" id="UP000614601">
    <property type="component" value="Unassembled WGS sequence"/>
</dbReference>
<keyword evidence="3" id="KW-1185">Reference proteome</keyword>
<name>A0A811KG66_9BILA</name>
<evidence type="ECO:0008006" key="4">
    <source>
        <dbReference type="Google" id="ProtNLM"/>
    </source>
</evidence>
<dbReference type="OrthoDB" id="10425291at2759"/>
<dbReference type="EMBL" id="CAJFDH010000003">
    <property type="protein sequence ID" value="CAD5214480.1"/>
    <property type="molecule type" value="Genomic_DNA"/>
</dbReference>
<feature type="chain" id="PRO_5035594996" description="ZP domain-containing protein" evidence="1">
    <location>
        <begin position="20"/>
        <end position="177"/>
    </location>
</feature>
<dbReference type="AlphaFoldDB" id="A0A811KG66"/>
<protein>
    <recommendedName>
        <fullName evidence="4">ZP domain-containing protein</fullName>
    </recommendedName>
</protein>
<sequence>MTTNIFSLLFLLLVTQAYGEEFYVQGGVHCDLDYEDNTYTIGRVQIYEHDSLPFDPHDFMGETTLAENSFQRIFFSESEVSGITPLAVVLHDCHPVLRRERNQVRKSGCQAITEFYFQTPEADGDTVELLIDLRDQLPNLICGQNANLISFLNNDDPGDGFNQTDVGSGEFEGSGQE</sequence>
<comment type="caution">
    <text evidence="2">The sequence shown here is derived from an EMBL/GenBank/DDBJ whole genome shotgun (WGS) entry which is preliminary data.</text>
</comment>
<proteinExistence type="predicted"/>
<dbReference type="EMBL" id="CAJFCW020000003">
    <property type="protein sequence ID" value="CAG9102808.1"/>
    <property type="molecule type" value="Genomic_DNA"/>
</dbReference>
<dbReference type="Proteomes" id="UP000783686">
    <property type="component" value="Unassembled WGS sequence"/>
</dbReference>
<keyword evidence="1" id="KW-0732">Signal</keyword>